<feature type="compositionally biased region" description="Polar residues" evidence="1">
    <location>
        <begin position="73"/>
        <end position="94"/>
    </location>
</feature>
<proteinExistence type="predicted"/>
<dbReference type="AlphaFoldDB" id="A0A3L6LDC9"/>
<name>A0A3L6LDC9_9TRYP</name>
<feature type="region of interest" description="Disordered" evidence="1">
    <location>
        <begin position="1"/>
        <end position="131"/>
    </location>
</feature>
<feature type="compositionally biased region" description="Polar residues" evidence="1">
    <location>
        <begin position="102"/>
        <end position="124"/>
    </location>
</feature>
<dbReference type="Proteomes" id="UP000266743">
    <property type="component" value="Chromosome 1"/>
</dbReference>
<organism evidence="2">
    <name type="scientific">Trypanosoma brucei equiperdum</name>
    <dbReference type="NCBI Taxonomy" id="630700"/>
    <lineage>
        <taxon>Eukaryota</taxon>
        <taxon>Discoba</taxon>
        <taxon>Euglenozoa</taxon>
        <taxon>Kinetoplastea</taxon>
        <taxon>Metakinetoplastina</taxon>
        <taxon>Trypanosomatida</taxon>
        <taxon>Trypanosomatidae</taxon>
        <taxon>Trypanosoma</taxon>
    </lineage>
</organism>
<evidence type="ECO:0000256" key="1">
    <source>
        <dbReference type="SAM" id="MobiDB-lite"/>
    </source>
</evidence>
<dbReference type="EMBL" id="QSBY01000001">
    <property type="protein sequence ID" value="RHW74328.1"/>
    <property type="molecule type" value="Genomic_DNA"/>
</dbReference>
<comment type="caution">
    <text evidence="2">The sequence shown here is derived from an EMBL/GenBank/DDBJ whole genome shotgun (WGS) entry which is preliminary data.</text>
</comment>
<protein>
    <submittedName>
        <fullName evidence="2">Uncharacterized protein</fullName>
    </submittedName>
</protein>
<accession>A0A3L6LDC9</accession>
<gene>
    <name evidence="2" type="ORF">DPX39_010042800</name>
</gene>
<evidence type="ECO:0000313" key="2">
    <source>
        <dbReference type="EMBL" id="RHW74328.1"/>
    </source>
</evidence>
<sequence>MSSTESSGGGSSNASPRSDGEGSTSINRVSSSSSSSSDSSKSSSKSSTSSSGSSKSSSEDERKKNPGKKKGVSVQSSDTTSYNMQSSSFKVSGSTERKDSRSTTTKSQLGSESKAQTSLDSELATTEDKSGCREEWAELRNMVSDIRSRMKQCHLPPLDVTVIEKFILRVVEESEGGNSSPAVVSAPQRLRNCGRVRPLRYSLPGGPYVRNTPSRITVTKSLGRVVQFRARSRHADHYNSVYNQLQAAADVCVPGRLSATEGGDGGGSAVGAHGGKMPGGSSHAPLVFVGYDNGNGDKGGDIDMDQDIDVPMLFTPGVMEVICLDNILRRHEQSILITLAAINKRESVMERLRAFLVIAAKDLSIPSAGGYDVGTDGCSNSADGNPASATASSLVLQRCGAPVPLRRYMDVNDASWTSFRAKANKKKWGVQSLKQRWGSGARLRGGYPAVWQRYYKLGVLCLLYQLQQASLEVVEGIRAWRGTLTAPFPFVTKGHNYLLAMAQSMAELANDPVMHFLFPPPTPRKKRPGEPKPKPGISFKFSDPDPASFVLPMCLQYYPLLSNMPHLPVYKQPPNALVGINTPFDFGGADTKGNEEGLRGTIPMPSSYVGALVVHQGRIRPNSSSGGSGSSQTLLDLSYGRRLLKAEQVVHSELRVQLRLIEWELTLCAKGCYPLLLRDVGQTEVVYLRSTKRQEEWYFHLRDKLICLEEGSSAVVRG</sequence>
<feature type="compositionally biased region" description="Low complexity" evidence="1">
    <location>
        <begin position="30"/>
        <end position="56"/>
    </location>
</feature>
<feature type="compositionally biased region" description="Low complexity" evidence="1">
    <location>
        <begin position="1"/>
        <end position="17"/>
    </location>
</feature>
<reference evidence="2" key="1">
    <citation type="submission" date="2018-09" db="EMBL/GenBank/DDBJ databases">
        <title>whole genome sequence of T. equiperdum IVM-t1 strain.</title>
        <authorList>
            <person name="Suganuma K."/>
        </authorList>
    </citation>
    <scope>NUCLEOTIDE SEQUENCE [LARGE SCALE GENOMIC DNA]</scope>
    <source>
        <strain evidence="2">IVM-t1</strain>
    </source>
</reference>